<dbReference type="EMBL" id="JAFKCZ010000019">
    <property type="protein sequence ID" value="MBN7798854.1"/>
    <property type="molecule type" value="Genomic_DNA"/>
</dbReference>
<keyword evidence="2" id="KW-1185">Reference proteome</keyword>
<dbReference type="RefSeq" id="WP_206562300.1">
    <property type="nucleotide sequence ID" value="NZ_JAFKCZ010000019.1"/>
</dbReference>
<dbReference type="Proteomes" id="UP000664303">
    <property type="component" value="Unassembled WGS sequence"/>
</dbReference>
<sequence length="150" mass="16648">MADLHIEDFYRDVATIFLRLYAVFPRKTTLYVEDVSGPDQPDEFGLHNPRFQAAFSAIVWLADHGYLYFNDTIREEAVDQVVLSQRAFLLLSAPAREPVAPPVEDSGAPSVIAESQTALTQLRYALRQGSSLDIKQAVSDLLSRPPIGGL</sequence>
<comment type="caution">
    <text evidence="1">The sequence shown here is derived from an EMBL/GenBank/DDBJ whole genome shotgun (WGS) entry which is preliminary data.</text>
</comment>
<evidence type="ECO:0000313" key="2">
    <source>
        <dbReference type="Proteomes" id="UP000664303"/>
    </source>
</evidence>
<gene>
    <name evidence="1" type="ORF">JYP50_19810</name>
</gene>
<proteinExistence type="predicted"/>
<reference evidence="1" key="1">
    <citation type="submission" date="2021-02" db="EMBL/GenBank/DDBJ databases">
        <title>PHA producing bacteria isolated from coastal sediment in Guangdong, Shenzhen.</title>
        <authorList>
            <person name="Zheng W."/>
            <person name="Yu S."/>
            <person name="Huang Y."/>
        </authorList>
    </citation>
    <scope>NUCLEOTIDE SEQUENCE</scope>
    <source>
        <strain evidence="1">TN14-10</strain>
    </source>
</reference>
<name>A0A939IKK5_9GAMM</name>
<evidence type="ECO:0000313" key="1">
    <source>
        <dbReference type="EMBL" id="MBN7798854.1"/>
    </source>
</evidence>
<organism evidence="1 2">
    <name type="scientific">Parahaliea mediterranea</name>
    <dbReference type="NCBI Taxonomy" id="651086"/>
    <lineage>
        <taxon>Bacteria</taxon>
        <taxon>Pseudomonadati</taxon>
        <taxon>Pseudomonadota</taxon>
        <taxon>Gammaproteobacteria</taxon>
        <taxon>Cellvibrionales</taxon>
        <taxon>Halieaceae</taxon>
        <taxon>Parahaliea</taxon>
    </lineage>
</organism>
<accession>A0A939IKK5</accession>
<protein>
    <submittedName>
        <fullName evidence="1">Uncharacterized protein</fullName>
    </submittedName>
</protein>
<dbReference type="AlphaFoldDB" id="A0A939IKK5"/>